<dbReference type="EMBL" id="CAXIEN010000149">
    <property type="protein sequence ID" value="CAL1281804.1"/>
    <property type="molecule type" value="Genomic_DNA"/>
</dbReference>
<dbReference type="AlphaFoldDB" id="A0AAV2AEJ6"/>
<dbReference type="SUPFAM" id="SSF49599">
    <property type="entry name" value="TRAF domain-like"/>
    <property type="match status" value="1"/>
</dbReference>
<name>A0AAV2AEJ6_9ARAC</name>
<proteinExistence type="predicted"/>
<reference evidence="2 3" key="1">
    <citation type="submission" date="2024-04" db="EMBL/GenBank/DDBJ databases">
        <authorList>
            <person name="Rising A."/>
            <person name="Reimegard J."/>
            <person name="Sonavane S."/>
            <person name="Akerstrom W."/>
            <person name="Nylinder S."/>
            <person name="Hedman E."/>
            <person name="Kallberg Y."/>
        </authorList>
    </citation>
    <scope>NUCLEOTIDE SEQUENCE [LARGE SCALE GENOMIC DNA]</scope>
</reference>
<dbReference type="Gene3D" id="2.60.210.10">
    <property type="entry name" value="Apoptosis, Tumor Necrosis Factor Receptor Associated Protein 2, Chain A"/>
    <property type="match status" value="1"/>
</dbReference>
<dbReference type="InterPro" id="IPR002083">
    <property type="entry name" value="MATH/TRAF_dom"/>
</dbReference>
<keyword evidence="3" id="KW-1185">Reference proteome</keyword>
<feature type="domain" description="MATH" evidence="1">
    <location>
        <begin position="7"/>
        <end position="138"/>
    </location>
</feature>
<evidence type="ECO:0000259" key="1">
    <source>
        <dbReference type="PROSITE" id="PS50144"/>
    </source>
</evidence>
<dbReference type="Proteomes" id="UP001497382">
    <property type="component" value="Unassembled WGS sequence"/>
</dbReference>
<comment type="caution">
    <text evidence="2">The sequence shown here is derived from an EMBL/GenBank/DDBJ whole genome shotgun (WGS) entry which is preliminary data.</text>
</comment>
<evidence type="ECO:0000313" key="3">
    <source>
        <dbReference type="Proteomes" id="UP001497382"/>
    </source>
</evidence>
<accession>A0AAV2AEJ6</accession>
<organism evidence="2 3">
    <name type="scientific">Larinioides sclopetarius</name>
    <dbReference type="NCBI Taxonomy" id="280406"/>
    <lineage>
        <taxon>Eukaryota</taxon>
        <taxon>Metazoa</taxon>
        <taxon>Ecdysozoa</taxon>
        <taxon>Arthropoda</taxon>
        <taxon>Chelicerata</taxon>
        <taxon>Arachnida</taxon>
        <taxon>Araneae</taxon>
        <taxon>Araneomorphae</taxon>
        <taxon>Entelegynae</taxon>
        <taxon>Araneoidea</taxon>
        <taxon>Araneidae</taxon>
        <taxon>Larinioides</taxon>
    </lineage>
</organism>
<dbReference type="InterPro" id="IPR008974">
    <property type="entry name" value="TRAF-like"/>
</dbReference>
<sequence length="351" mass="39723">MDNGKKEYTFFWFLESYSYCWHKNGEELTSPPFTAEGLEGTAWELGLYPRGVIDENKHHVTLLLSRSASDDGPERYSISCELAVLAADGSPLRSVEYEVEFVKGSNYVCGLFLEMDEIFLRRKADYLPHDILSICCKICKSEGKVVRNVGQSSARTRIRVEKISFLHEVQNFSTLKTKQKRTAETRPHSKVEHFISSSLHLTDSSCCEEKIAIEIVPSDADQILRKCDLYLLDASGNVKECGKADNRYDIELKSITTLPLSLTREAVLNRKSEYLPDDKFSLLCKCTFSRGIEFQTTEETVHEIPLAVLRKTIEVSAAEKISTYPSASGDIKVLYINNSFTDVHLKTKTKS</sequence>
<protein>
    <recommendedName>
        <fullName evidence="1">MATH domain-containing protein</fullName>
    </recommendedName>
</protein>
<gene>
    <name evidence="2" type="ORF">LARSCL_LOCUS11792</name>
</gene>
<evidence type="ECO:0000313" key="2">
    <source>
        <dbReference type="EMBL" id="CAL1281804.1"/>
    </source>
</evidence>
<dbReference type="PROSITE" id="PS50144">
    <property type="entry name" value="MATH"/>
    <property type="match status" value="1"/>
</dbReference>
<dbReference type="Pfam" id="PF22486">
    <property type="entry name" value="MATH_2"/>
    <property type="match status" value="1"/>
</dbReference>